<dbReference type="PIRSF" id="PIRSF006060">
    <property type="entry name" value="AA_transporter"/>
    <property type="match status" value="1"/>
</dbReference>
<keyword evidence="3 6" id="KW-0812">Transmembrane</keyword>
<evidence type="ECO:0000256" key="6">
    <source>
        <dbReference type="SAM" id="Phobius"/>
    </source>
</evidence>
<feature type="transmembrane region" description="Helical" evidence="6">
    <location>
        <begin position="43"/>
        <end position="61"/>
    </location>
</feature>
<dbReference type="EMBL" id="UOEB01000063">
    <property type="protein sequence ID" value="VAV83121.1"/>
    <property type="molecule type" value="Genomic_DNA"/>
</dbReference>
<feature type="transmembrane region" description="Helical" evidence="6">
    <location>
        <begin position="124"/>
        <end position="142"/>
    </location>
</feature>
<dbReference type="Gene3D" id="1.20.1740.10">
    <property type="entry name" value="Amino acid/polyamine transporter I"/>
    <property type="match status" value="1"/>
</dbReference>
<evidence type="ECO:0000256" key="3">
    <source>
        <dbReference type="ARBA" id="ARBA00022692"/>
    </source>
</evidence>
<evidence type="ECO:0000256" key="5">
    <source>
        <dbReference type="ARBA" id="ARBA00023136"/>
    </source>
</evidence>
<comment type="subcellular location">
    <subcellularLocation>
        <location evidence="1">Cell membrane</location>
        <topology evidence="1">Multi-pass membrane protein</topology>
    </subcellularLocation>
</comment>
<evidence type="ECO:0000313" key="7">
    <source>
        <dbReference type="EMBL" id="VAV83121.1"/>
    </source>
</evidence>
<evidence type="ECO:0000256" key="2">
    <source>
        <dbReference type="ARBA" id="ARBA00022475"/>
    </source>
</evidence>
<accession>A0A3B0QRR6</accession>
<keyword evidence="4 6" id="KW-1133">Transmembrane helix</keyword>
<dbReference type="AlphaFoldDB" id="A0A3B0QRR6"/>
<protein>
    <submittedName>
        <fullName evidence="7">Uncharacterized amino acid permease, GabP family</fullName>
    </submittedName>
</protein>
<evidence type="ECO:0000256" key="4">
    <source>
        <dbReference type="ARBA" id="ARBA00022989"/>
    </source>
</evidence>
<dbReference type="InterPro" id="IPR050367">
    <property type="entry name" value="APC_superfamily"/>
</dbReference>
<feature type="transmembrane region" description="Helical" evidence="6">
    <location>
        <begin position="345"/>
        <end position="362"/>
    </location>
</feature>
<feature type="transmembrane region" description="Helical" evidence="6">
    <location>
        <begin position="322"/>
        <end position="339"/>
    </location>
</feature>
<feature type="transmembrane region" description="Helical" evidence="6">
    <location>
        <begin position="374"/>
        <end position="394"/>
    </location>
</feature>
<feature type="transmembrane region" description="Helical" evidence="6">
    <location>
        <begin position="82"/>
        <end position="104"/>
    </location>
</feature>
<dbReference type="GO" id="GO:0022857">
    <property type="term" value="F:transmembrane transporter activity"/>
    <property type="evidence" value="ECO:0007669"/>
    <property type="project" value="InterPro"/>
</dbReference>
<gene>
    <name evidence="7" type="ORF">MNBD_BACTEROID02-1965</name>
</gene>
<dbReference type="Pfam" id="PF13520">
    <property type="entry name" value="AA_permease_2"/>
    <property type="match status" value="1"/>
</dbReference>
<name>A0A3B0QRR6_9ZZZZ</name>
<keyword evidence="5 6" id="KW-0472">Membrane</keyword>
<dbReference type="GO" id="GO:0005886">
    <property type="term" value="C:plasma membrane"/>
    <property type="evidence" value="ECO:0007669"/>
    <property type="project" value="UniProtKB-SubCell"/>
</dbReference>
<keyword evidence="2" id="KW-1003">Cell membrane</keyword>
<dbReference type="InterPro" id="IPR002293">
    <property type="entry name" value="AA/rel_permease1"/>
</dbReference>
<proteinExistence type="predicted"/>
<feature type="transmembrane region" description="Helical" evidence="6">
    <location>
        <begin position="12"/>
        <end position="31"/>
    </location>
</feature>
<organism evidence="7">
    <name type="scientific">hydrothermal vent metagenome</name>
    <dbReference type="NCBI Taxonomy" id="652676"/>
    <lineage>
        <taxon>unclassified sequences</taxon>
        <taxon>metagenomes</taxon>
        <taxon>ecological metagenomes</taxon>
    </lineage>
</organism>
<evidence type="ECO:0000256" key="1">
    <source>
        <dbReference type="ARBA" id="ARBA00004651"/>
    </source>
</evidence>
<feature type="transmembrane region" description="Helical" evidence="6">
    <location>
        <begin position="154"/>
        <end position="176"/>
    </location>
</feature>
<feature type="transmembrane region" description="Helical" evidence="6">
    <location>
        <begin position="188"/>
        <end position="208"/>
    </location>
</feature>
<feature type="transmembrane region" description="Helical" evidence="6">
    <location>
        <begin position="272"/>
        <end position="301"/>
    </location>
</feature>
<dbReference type="PANTHER" id="PTHR42770:SF11">
    <property type="entry name" value="INNER MEMBRANE TRANSPORT PROTEIN YBAT"/>
    <property type="match status" value="1"/>
</dbReference>
<feature type="transmembrane region" description="Helical" evidence="6">
    <location>
        <begin position="220"/>
        <end position="243"/>
    </location>
</feature>
<dbReference type="PANTHER" id="PTHR42770">
    <property type="entry name" value="AMINO ACID TRANSPORTER-RELATED"/>
    <property type="match status" value="1"/>
</dbReference>
<sequence length="439" mass="48184">MKKDKKLSLVEVISMAVGTMIGASIFSIFGLGAKIAGNDLPEAFILSGIYALVVAYSYAILGGKIISNAGPIAFILKGLGDGITTGALSILMWLTYVISIALFVKGFAGYLLPFIHIHPTTFTIGIVEVIVISFFTALNFFGSKAVGKAEFYIVLIKLSILLVFILGGFMTINWGMVKPSFDSSHTSGLLNASIIFFLSYMGFGLITNASENIKNPTKNVPRAIFISILFVMLFYILISIVTIGNLPLSDIIKAQENALAIAAKPFLGNFGFILITIGALFSISSALNATIFGGANIAYSLAKDGELPESFERKIWFKSREGLYITASLGLLFALFFDLGAIASITSTVFTVIYIFVLISHLKLQKEYGGNRILLIINLIILSIVFAALMKYQWDTQKSAFYGSIFTFIGAFFLEYLYRKYRKREMKDNRISTYPKQKV</sequence>
<reference evidence="7" key="1">
    <citation type="submission" date="2018-06" db="EMBL/GenBank/DDBJ databases">
        <authorList>
            <person name="Zhirakovskaya E."/>
        </authorList>
    </citation>
    <scope>NUCLEOTIDE SEQUENCE</scope>
</reference>
<feature type="transmembrane region" description="Helical" evidence="6">
    <location>
        <begin position="400"/>
        <end position="418"/>
    </location>
</feature>